<dbReference type="Proteomes" id="UP000579605">
    <property type="component" value="Unassembled WGS sequence"/>
</dbReference>
<dbReference type="SUPFAM" id="SSF52540">
    <property type="entry name" value="P-loop containing nucleoside triphosphate hydrolases"/>
    <property type="match status" value="1"/>
</dbReference>
<keyword evidence="6" id="KW-1185">Reference proteome</keyword>
<comment type="caution">
    <text evidence="5">The sequence shown here is derived from an EMBL/GenBank/DDBJ whole genome shotgun (WGS) entry which is preliminary data.</text>
</comment>
<dbReference type="AlphaFoldDB" id="A0A852ZBQ0"/>
<proteinExistence type="inferred from homology"/>
<evidence type="ECO:0000256" key="2">
    <source>
        <dbReference type="ARBA" id="ARBA00059092"/>
    </source>
</evidence>
<dbReference type="EMBL" id="JACBZH010000001">
    <property type="protein sequence ID" value="NYH90334.1"/>
    <property type="molecule type" value="Genomic_DNA"/>
</dbReference>
<comment type="function">
    <text evidence="2">May play a role in septum formation.</text>
</comment>
<organism evidence="5 6">
    <name type="scientific">Actinopolymorpha rutila</name>
    <dbReference type="NCBI Taxonomy" id="446787"/>
    <lineage>
        <taxon>Bacteria</taxon>
        <taxon>Bacillati</taxon>
        <taxon>Actinomycetota</taxon>
        <taxon>Actinomycetes</taxon>
        <taxon>Propionibacteriales</taxon>
        <taxon>Actinopolymorphaceae</taxon>
        <taxon>Actinopolymorpha</taxon>
    </lineage>
</organism>
<evidence type="ECO:0000256" key="3">
    <source>
        <dbReference type="SAM" id="MobiDB-lite"/>
    </source>
</evidence>
<reference evidence="5 6" key="1">
    <citation type="submission" date="2020-07" db="EMBL/GenBank/DDBJ databases">
        <title>Sequencing the genomes of 1000 actinobacteria strains.</title>
        <authorList>
            <person name="Klenk H.-P."/>
        </authorList>
    </citation>
    <scope>NUCLEOTIDE SEQUENCE [LARGE SCALE GENOMIC DNA]</scope>
    <source>
        <strain evidence="5 6">DSM 18448</strain>
    </source>
</reference>
<evidence type="ECO:0000313" key="5">
    <source>
        <dbReference type="EMBL" id="NYH90334.1"/>
    </source>
</evidence>
<comment type="similarity">
    <text evidence="1">Belongs to the ParA family.</text>
</comment>
<feature type="domain" description="AAA" evidence="4">
    <location>
        <begin position="137"/>
        <end position="314"/>
    </location>
</feature>
<feature type="compositionally biased region" description="Low complexity" evidence="3">
    <location>
        <begin position="62"/>
        <end position="90"/>
    </location>
</feature>
<feature type="region of interest" description="Disordered" evidence="3">
    <location>
        <begin position="1"/>
        <end position="134"/>
    </location>
</feature>
<evidence type="ECO:0000256" key="1">
    <source>
        <dbReference type="ARBA" id="ARBA00006976"/>
    </source>
</evidence>
<accession>A0A852ZBQ0</accession>
<feature type="compositionally biased region" description="Pro residues" evidence="3">
    <location>
        <begin position="119"/>
        <end position="130"/>
    </location>
</feature>
<protein>
    <submittedName>
        <fullName evidence="5">Chromosome partitioning protein</fullName>
    </submittedName>
</protein>
<dbReference type="InterPro" id="IPR050678">
    <property type="entry name" value="DNA_Partitioning_ATPase"/>
</dbReference>
<dbReference type="Gene3D" id="3.40.50.300">
    <property type="entry name" value="P-loop containing nucleotide triphosphate hydrolases"/>
    <property type="match status" value="1"/>
</dbReference>
<evidence type="ECO:0000313" key="6">
    <source>
        <dbReference type="Proteomes" id="UP000579605"/>
    </source>
</evidence>
<name>A0A852ZBQ0_9ACTN</name>
<dbReference type="PANTHER" id="PTHR13696:SF99">
    <property type="entry name" value="COBYRINIC ACID AC-DIAMIDE SYNTHASE"/>
    <property type="match status" value="1"/>
</dbReference>
<sequence length="390" mass="41074">MNDSTNGAGTESAQLSPESGYAATSSMPTDLVSDTPPVATSPTIGPSTPADPSVVPPPSVPSAPSVPVDPTGPAEPVVPSVPTEPVVDPAEPAEIEEPDLTPVAPAPAVNGGGNASSPKPRPQFPDPPPLESHGPARILAIVNQKGGVGKTTTAINLGASLAELGRRVLLVDFDPQASLTIGLGIDPLSLEATTYDMVIDRDVTAEDIRVKTAIDGMDLLPSDISLSGAEIQLVTEVARETTLARQLEALRPEYDLILIDCQPSLGLLTVNALTAADGVIIPLECEYFALRGLGFLVDKTIKTVQERINPRLKIEGILATMFDMRTLHAREILEEVVGRFGETVFHTVISRTVRFPETNKLGEPITTYAPNSVAAEAYRQLARELVGRLG</sequence>
<dbReference type="CDD" id="cd02042">
    <property type="entry name" value="ParAB_family"/>
    <property type="match status" value="1"/>
</dbReference>
<dbReference type="InterPro" id="IPR025669">
    <property type="entry name" value="AAA_dom"/>
</dbReference>
<dbReference type="Pfam" id="PF13614">
    <property type="entry name" value="AAA_31"/>
    <property type="match status" value="1"/>
</dbReference>
<dbReference type="InterPro" id="IPR027417">
    <property type="entry name" value="P-loop_NTPase"/>
</dbReference>
<dbReference type="FunFam" id="3.40.50.300:FF:000285">
    <property type="entry name" value="Sporulation initiation inhibitor Soj"/>
    <property type="match status" value="1"/>
</dbReference>
<evidence type="ECO:0000259" key="4">
    <source>
        <dbReference type="Pfam" id="PF13614"/>
    </source>
</evidence>
<feature type="compositionally biased region" description="Polar residues" evidence="3">
    <location>
        <begin position="1"/>
        <end position="28"/>
    </location>
</feature>
<dbReference type="PANTHER" id="PTHR13696">
    <property type="entry name" value="P-LOOP CONTAINING NUCLEOSIDE TRIPHOSPHATE HYDROLASE"/>
    <property type="match status" value="1"/>
</dbReference>
<gene>
    <name evidence="5" type="ORF">F4554_002972</name>
</gene>